<reference evidence="13 14" key="1">
    <citation type="journal article" date="2004" name="Science">
        <title>A predator unmasked: life cycle of Bdellovibrio bacteriovorus from a genomic perspective.</title>
        <authorList>
            <person name="Rendulic S."/>
            <person name="Jagtap P."/>
            <person name="Rosinus A."/>
            <person name="Eppinger M."/>
            <person name="Baar C."/>
            <person name="Lanz C."/>
            <person name="Keller H."/>
            <person name="Lambert C."/>
            <person name="Evans K.J."/>
            <person name="Goesmann A."/>
            <person name="Meyer F."/>
            <person name="Sockett R.E."/>
            <person name="Schuster S.C."/>
        </authorList>
    </citation>
    <scope>NUCLEOTIDE SEQUENCE [LARGE SCALE GENOMIC DNA]</scope>
    <source>
        <strain evidence="14">ATCC 15356 / DSM 50701 / NCIMB 9529 / HD100</strain>
    </source>
</reference>
<evidence type="ECO:0000313" key="14">
    <source>
        <dbReference type="Proteomes" id="UP000008080"/>
    </source>
</evidence>
<evidence type="ECO:0000259" key="12">
    <source>
        <dbReference type="Pfam" id="PF20501"/>
    </source>
</evidence>
<evidence type="ECO:0000256" key="7">
    <source>
        <dbReference type="RuleBase" id="RU000320"/>
    </source>
</evidence>
<feature type="transmembrane region" description="Helical" evidence="8">
    <location>
        <begin position="228"/>
        <end position="249"/>
    </location>
</feature>
<dbReference type="STRING" id="264462.Bd2286"/>
<evidence type="ECO:0000313" key="13">
    <source>
        <dbReference type="EMBL" id="CAE80113.1"/>
    </source>
</evidence>
<dbReference type="HOGENOM" id="CLU_007100_2_0_7"/>
<keyword evidence="6 8" id="KW-0472">Membrane</keyword>
<dbReference type="InterPro" id="IPR050616">
    <property type="entry name" value="CPA3_Na-H_Antiporter_A"/>
</dbReference>
<evidence type="ECO:0000256" key="5">
    <source>
        <dbReference type="ARBA" id="ARBA00022989"/>
    </source>
</evidence>
<name>Q6MKU4_BDEBA</name>
<dbReference type="PRINTS" id="PR01434">
    <property type="entry name" value="NADHDHGNASE5"/>
</dbReference>
<dbReference type="KEGG" id="bba:Bd2286"/>
<feature type="transmembrane region" description="Helical" evidence="8">
    <location>
        <begin position="691"/>
        <end position="710"/>
    </location>
</feature>
<dbReference type="EMBL" id="BX842652">
    <property type="protein sequence ID" value="CAE80113.1"/>
    <property type="molecule type" value="Genomic_DNA"/>
</dbReference>
<feature type="transmembrane region" description="Helical" evidence="8">
    <location>
        <begin position="754"/>
        <end position="773"/>
    </location>
</feature>
<gene>
    <name evidence="13" type="ordered locus">Bd2286</name>
</gene>
<dbReference type="GO" id="GO:0016491">
    <property type="term" value="F:oxidoreductase activity"/>
    <property type="evidence" value="ECO:0007669"/>
    <property type="project" value="UniProtKB-KW"/>
</dbReference>
<feature type="transmembrane region" description="Helical" evidence="8">
    <location>
        <begin position="70"/>
        <end position="87"/>
    </location>
</feature>
<dbReference type="PANTHER" id="PTHR43373">
    <property type="entry name" value="NA(+)/H(+) ANTIPORTER SUBUNIT"/>
    <property type="match status" value="1"/>
</dbReference>
<keyword evidence="4 7" id="KW-0812">Transmembrane</keyword>
<feature type="transmembrane region" description="Helical" evidence="8">
    <location>
        <begin position="325"/>
        <end position="344"/>
    </location>
</feature>
<evidence type="ECO:0000256" key="4">
    <source>
        <dbReference type="ARBA" id="ARBA00022692"/>
    </source>
</evidence>
<evidence type="ECO:0000256" key="1">
    <source>
        <dbReference type="ARBA" id="ARBA00004651"/>
    </source>
</evidence>
<dbReference type="Pfam" id="PF13244">
    <property type="entry name" value="MbhD"/>
    <property type="match status" value="1"/>
</dbReference>
<keyword evidence="13" id="KW-0560">Oxidoreductase</keyword>
<dbReference type="EC" id="1.6.5.3" evidence="13"/>
<keyword evidence="3" id="KW-1003">Cell membrane</keyword>
<feature type="domain" description="NADH:quinone oxidoreductase/Mrp antiporter transmembrane" evidence="9">
    <location>
        <begin position="87"/>
        <end position="369"/>
    </location>
</feature>
<feature type="transmembrane region" description="Helical" evidence="8">
    <location>
        <begin position="410"/>
        <end position="430"/>
    </location>
</feature>
<feature type="transmembrane region" description="Helical" evidence="8">
    <location>
        <begin position="200"/>
        <end position="222"/>
    </location>
</feature>
<feature type="transmembrane region" description="Helical" evidence="8">
    <location>
        <begin position="631"/>
        <end position="653"/>
    </location>
</feature>
<keyword evidence="14" id="KW-1185">Reference proteome</keyword>
<feature type="transmembrane region" description="Helical" evidence="8">
    <location>
        <begin position="364"/>
        <end position="389"/>
    </location>
</feature>
<feature type="transmembrane region" description="Helical" evidence="8">
    <location>
        <begin position="598"/>
        <end position="619"/>
    </location>
</feature>
<dbReference type="InterPro" id="IPR046806">
    <property type="entry name" value="MrpA_C/MbhE"/>
</dbReference>
<organism evidence="13 14">
    <name type="scientific">Bdellovibrio bacteriovorus (strain ATCC 15356 / DSM 50701 / NCIMB 9529 / HD100)</name>
    <dbReference type="NCBI Taxonomy" id="264462"/>
    <lineage>
        <taxon>Bacteria</taxon>
        <taxon>Pseudomonadati</taxon>
        <taxon>Bdellovibrionota</taxon>
        <taxon>Bdellovibrionia</taxon>
        <taxon>Bdellovibrionales</taxon>
        <taxon>Pseudobdellovibrionaceae</taxon>
        <taxon>Bdellovibrio</taxon>
    </lineage>
</organism>
<keyword evidence="2" id="KW-0813">Transport</keyword>
<feature type="transmembrane region" description="Helical" evidence="8">
    <location>
        <begin position="283"/>
        <end position="304"/>
    </location>
</feature>
<feature type="transmembrane region" description="Helical" evidence="8">
    <location>
        <begin position="256"/>
        <end position="277"/>
    </location>
</feature>
<proteinExistence type="predicted"/>
<sequence>MRLPAVIWRVIFLLPYLGAFGESLKPFIEQSWPFPRDGLTDFFACIVSGIGACVCVYAGTYFKTVERRRFFPLFFAFTGCMLGVLWADNIFVFYGFWEATGLCSFLLIGFKFADPDVRKGAKQALVLNIAGGLCLLLALLMLSQASGSNSLLDILYGRTEYQHSQLTMLMIMIAAMIKSAQFPFHFWLPGAMVAPTPASCYLHSATMVKLGVFLLARFSPLFDQNLDWLMTLGLVGAATLIWGMIVSLTKTDLKQLFAWTTVSSLGGMCMLVGLHEAYSWKAFFSYILAHSLYKASLFMCVGNIDKQMGGRSLDHVSGLYRRMPLTSLALLMALGSMMGLPFSMGFLSKEYLFKSALALKFPGSFLVLALLGASIMSIVVGYRLIVVIFARQEDRQVLREVPTTMWGPPLLLASCGWMAGFFLADINKYFLNPVVSSIVLRNVELNLEMWTGVNLALILSLISLGLGTFLAARYAGVVTKAAVWLKGLYKPSPRVGYMGTLAKKIMDRLQSGRLSFYILWMLMVPCLILPWVLPLQEYVPSLKTDELILFQMIPFVLVVLGLLPMLLSVKPLLKVVGLGVVGIGISLFYLSVGAADLAMTQMAVETLSVVVLTLSLVFLRPNPSGFSVVYRSVRGIVTAGAFVGALLLCGVMADGKLSSRVADYYRENAHPLGKGLNVVNVILVDFRAMDTFGEITVLGIVAMGVQFMLLRRRRLNLTLRPSTILHTSVRVMAPLFTLISLILLLRGHNAPGGGFIAGLVLAISFTFYGLVFGEQWARRVLVLKPLSWVCTGLVVAFVAGWVPVLLGKPFLTAVWLPGSLAFLGTPLLFDVGVYLLVLGMGTSLFFAFLRRDV</sequence>
<feature type="transmembrane region" description="Helical" evidence="8">
    <location>
        <begin position="785"/>
        <end position="807"/>
    </location>
</feature>
<feature type="transmembrane region" description="Helical" evidence="8">
    <location>
        <begin position="93"/>
        <end position="113"/>
    </location>
</feature>
<accession>Q6MKU4</accession>
<evidence type="ECO:0000259" key="9">
    <source>
        <dbReference type="Pfam" id="PF00361"/>
    </source>
</evidence>
<feature type="transmembrane region" description="Helical" evidence="8">
    <location>
        <begin position="125"/>
        <end position="146"/>
    </location>
</feature>
<dbReference type="InterPro" id="IPR001750">
    <property type="entry name" value="ND/Mrp_TM"/>
</dbReference>
<evidence type="ECO:0000259" key="10">
    <source>
        <dbReference type="Pfam" id="PF04039"/>
    </source>
</evidence>
<feature type="transmembrane region" description="Helical" evidence="8">
    <location>
        <begin position="572"/>
        <end position="592"/>
    </location>
</feature>
<evidence type="ECO:0000256" key="2">
    <source>
        <dbReference type="ARBA" id="ARBA00022448"/>
    </source>
</evidence>
<feature type="domain" description="Na+/H+ antiporter MnhB subunit-related protein" evidence="10">
    <location>
        <begin position="724"/>
        <end position="840"/>
    </location>
</feature>
<feature type="transmembrane region" description="Helical" evidence="8">
    <location>
        <begin position="166"/>
        <end position="188"/>
    </location>
</feature>
<dbReference type="GO" id="GO:0005886">
    <property type="term" value="C:plasma membrane"/>
    <property type="evidence" value="ECO:0007669"/>
    <property type="project" value="UniProtKB-SubCell"/>
</dbReference>
<feature type="transmembrane region" description="Helical" evidence="8">
    <location>
        <begin position="38"/>
        <end position="58"/>
    </location>
</feature>
<feature type="domain" description="MrpA C-terminal/MbhD" evidence="11">
    <location>
        <begin position="556"/>
        <end position="620"/>
    </location>
</feature>
<feature type="transmembrane region" description="Helical" evidence="8">
    <location>
        <begin position="827"/>
        <end position="849"/>
    </location>
</feature>
<dbReference type="PANTHER" id="PTHR43373:SF1">
    <property type="entry name" value="NA(+)_H(+) ANTIPORTER SUBUNIT A"/>
    <property type="match status" value="1"/>
</dbReference>
<dbReference type="AlphaFoldDB" id="Q6MKU4"/>
<dbReference type="Pfam" id="PF04039">
    <property type="entry name" value="MnhB"/>
    <property type="match status" value="1"/>
</dbReference>
<evidence type="ECO:0000256" key="6">
    <source>
        <dbReference type="ARBA" id="ARBA00023136"/>
    </source>
</evidence>
<dbReference type="Pfam" id="PF20501">
    <property type="entry name" value="MbhE"/>
    <property type="match status" value="1"/>
</dbReference>
<feature type="transmembrane region" description="Helical" evidence="8">
    <location>
        <begin position="548"/>
        <end position="567"/>
    </location>
</feature>
<evidence type="ECO:0000256" key="8">
    <source>
        <dbReference type="SAM" id="Phobius"/>
    </source>
</evidence>
<keyword evidence="5 8" id="KW-1133">Transmembrane helix</keyword>
<feature type="domain" description="MrpA C-terminal/MbhE" evidence="12">
    <location>
        <begin position="644"/>
        <end position="714"/>
    </location>
</feature>
<feature type="transmembrane region" description="Helical" evidence="8">
    <location>
        <begin position="731"/>
        <end position="748"/>
    </location>
</feature>
<dbReference type="InterPro" id="IPR025383">
    <property type="entry name" value="MrpA_C/MbhD"/>
</dbReference>
<evidence type="ECO:0000256" key="3">
    <source>
        <dbReference type="ARBA" id="ARBA00022475"/>
    </source>
</evidence>
<dbReference type="eggNOG" id="COG2111">
    <property type="taxonomic scope" value="Bacteria"/>
</dbReference>
<dbReference type="eggNOG" id="COG1009">
    <property type="taxonomic scope" value="Bacteria"/>
</dbReference>
<evidence type="ECO:0000259" key="11">
    <source>
        <dbReference type="Pfam" id="PF13244"/>
    </source>
</evidence>
<dbReference type="Pfam" id="PF00361">
    <property type="entry name" value="Proton_antipo_M"/>
    <property type="match status" value="1"/>
</dbReference>
<feature type="transmembrane region" description="Helical" evidence="8">
    <location>
        <begin position="514"/>
        <end position="533"/>
    </location>
</feature>
<dbReference type="InterPro" id="IPR007182">
    <property type="entry name" value="MnhB"/>
</dbReference>
<protein>
    <submittedName>
        <fullName evidence="13">NADH dehydrogenase</fullName>
        <ecNumber evidence="13">1.6.5.3</ecNumber>
    </submittedName>
</protein>
<comment type="subcellular location">
    <subcellularLocation>
        <location evidence="1">Cell membrane</location>
        <topology evidence="1">Multi-pass membrane protein</topology>
    </subcellularLocation>
    <subcellularLocation>
        <location evidence="7">Membrane</location>
        <topology evidence="7">Multi-pass membrane protein</topology>
    </subcellularLocation>
</comment>
<feature type="transmembrane region" description="Helical" evidence="8">
    <location>
        <begin position="450"/>
        <end position="472"/>
    </location>
</feature>
<dbReference type="Proteomes" id="UP000008080">
    <property type="component" value="Chromosome"/>
</dbReference>